<proteinExistence type="predicted"/>
<keyword evidence="2 4" id="KW-0238">DNA-binding</keyword>
<dbReference type="PANTHER" id="PTHR30055">
    <property type="entry name" value="HTH-TYPE TRANSCRIPTIONAL REGULATOR RUTR"/>
    <property type="match status" value="1"/>
</dbReference>
<dbReference type="Gene3D" id="1.10.357.10">
    <property type="entry name" value="Tetracycline Repressor, domain 2"/>
    <property type="match status" value="1"/>
</dbReference>
<dbReference type="RefSeq" id="WP_162189805.1">
    <property type="nucleotide sequence ID" value="NZ_CP073767.1"/>
</dbReference>
<evidence type="ECO:0000256" key="1">
    <source>
        <dbReference type="ARBA" id="ARBA00023015"/>
    </source>
</evidence>
<dbReference type="GO" id="GO:0000976">
    <property type="term" value="F:transcription cis-regulatory region binding"/>
    <property type="evidence" value="ECO:0007669"/>
    <property type="project" value="TreeGrafter"/>
</dbReference>
<dbReference type="InterPro" id="IPR009057">
    <property type="entry name" value="Homeodomain-like_sf"/>
</dbReference>
<gene>
    <name evidence="6" type="ORF">Daura_14965</name>
</gene>
<feature type="domain" description="HTH tetR-type" evidence="5">
    <location>
        <begin position="19"/>
        <end position="78"/>
    </location>
</feature>
<dbReference type="PROSITE" id="PS50977">
    <property type="entry name" value="HTH_TETR_2"/>
    <property type="match status" value="1"/>
</dbReference>
<dbReference type="InterPro" id="IPR001647">
    <property type="entry name" value="HTH_TetR"/>
</dbReference>
<dbReference type="Proteomes" id="UP001058003">
    <property type="component" value="Chromosome"/>
</dbReference>
<dbReference type="AlphaFoldDB" id="A0A9Q9IKQ0"/>
<evidence type="ECO:0000259" key="5">
    <source>
        <dbReference type="PROSITE" id="PS50977"/>
    </source>
</evidence>
<dbReference type="GO" id="GO:0003700">
    <property type="term" value="F:DNA-binding transcription factor activity"/>
    <property type="evidence" value="ECO:0007669"/>
    <property type="project" value="TreeGrafter"/>
</dbReference>
<feature type="DNA-binding region" description="H-T-H motif" evidence="4">
    <location>
        <begin position="41"/>
        <end position="60"/>
    </location>
</feature>
<evidence type="ECO:0000256" key="4">
    <source>
        <dbReference type="PROSITE-ProRule" id="PRU00335"/>
    </source>
</evidence>
<evidence type="ECO:0000313" key="7">
    <source>
        <dbReference type="Proteomes" id="UP001058003"/>
    </source>
</evidence>
<name>A0A9Q9IKQ0_9ACTN</name>
<reference evidence="6" key="1">
    <citation type="submission" date="2021-04" db="EMBL/GenBank/DDBJ databases">
        <title>Dactylosporangium aurantiacum NRRL B-8018 full assembly.</title>
        <authorList>
            <person name="Hartkoorn R.C."/>
            <person name="Beaudoing E."/>
            <person name="Hot D."/>
        </authorList>
    </citation>
    <scope>NUCLEOTIDE SEQUENCE</scope>
    <source>
        <strain evidence="6">NRRL B-8018</strain>
    </source>
</reference>
<keyword evidence="7" id="KW-1185">Reference proteome</keyword>
<organism evidence="6 7">
    <name type="scientific">Dactylosporangium aurantiacum</name>
    <dbReference type="NCBI Taxonomy" id="35754"/>
    <lineage>
        <taxon>Bacteria</taxon>
        <taxon>Bacillati</taxon>
        <taxon>Actinomycetota</taxon>
        <taxon>Actinomycetes</taxon>
        <taxon>Micromonosporales</taxon>
        <taxon>Micromonosporaceae</taxon>
        <taxon>Dactylosporangium</taxon>
    </lineage>
</organism>
<keyword evidence="3" id="KW-0804">Transcription</keyword>
<evidence type="ECO:0000313" key="6">
    <source>
        <dbReference type="EMBL" id="UWZ57346.1"/>
    </source>
</evidence>
<protein>
    <submittedName>
        <fullName evidence="6">TetR/AcrR family transcriptional regulator</fullName>
    </submittedName>
</protein>
<sequence length="216" mass="23316">MNQQPVQTRRRRVPALSPDERRATIIAATIPLLRTHGAAVTTKQIAEAAGVAEGTIFGVFPDKASLILAALGTAFDQEAVLRQLSAIDPQAPLRERMRDAAAILLRRFEGNIQLMMVARTLPMETGRRQVEQLMEGRRRLVEAVAALIEPDRALLRRSPASTANMLVLLVIASVRPELAEPDALDADGVVAVLLDGLLVRPTDITGGDACRCSSNS</sequence>
<dbReference type="SUPFAM" id="SSF46689">
    <property type="entry name" value="Homeodomain-like"/>
    <property type="match status" value="1"/>
</dbReference>
<dbReference type="PRINTS" id="PR00455">
    <property type="entry name" value="HTHTETR"/>
</dbReference>
<dbReference type="Pfam" id="PF00440">
    <property type="entry name" value="TetR_N"/>
    <property type="match status" value="1"/>
</dbReference>
<keyword evidence="1" id="KW-0805">Transcription regulation</keyword>
<accession>A0A9Q9IKQ0</accession>
<evidence type="ECO:0000256" key="3">
    <source>
        <dbReference type="ARBA" id="ARBA00023163"/>
    </source>
</evidence>
<dbReference type="InterPro" id="IPR050109">
    <property type="entry name" value="HTH-type_TetR-like_transc_reg"/>
</dbReference>
<evidence type="ECO:0000256" key="2">
    <source>
        <dbReference type="ARBA" id="ARBA00023125"/>
    </source>
</evidence>
<dbReference type="PANTHER" id="PTHR30055:SF234">
    <property type="entry name" value="HTH-TYPE TRANSCRIPTIONAL REGULATOR BETI"/>
    <property type="match status" value="1"/>
</dbReference>
<dbReference type="EMBL" id="CP073767">
    <property type="protein sequence ID" value="UWZ57346.1"/>
    <property type="molecule type" value="Genomic_DNA"/>
</dbReference>
<dbReference type="KEGG" id="daur:Daura_14965"/>